<feature type="region of interest" description="Disordered" evidence="1">
    <location>
        <begin position="42"/>
        <end position="129"/>
    </location>
</feature>
<feature type="compositionally biased region" description="Acidic residues" evidence="1">
    <location>
        <begin position="84"/>
        <end position="129"/>
    </location>
</feature>
<proteinExistence type="predicted"/>
<reference evidence="4" key="1">
    <citation type="submission" date="2020-10" db="EMBL/GenBank/DDBJ databases">
        <authorList>
            <person name="Gilroy R."/>
        </authorList>
    </citation>
    <scope>NUCLEOTIDE SEQUENCE</scope>
    <source>
        <strain evidence="4">ChiSjej4B22-8148</strain>
    </source>
</reference>
<reference evidence="4" key="2">
    <citation type="journal article" date="2021" name="PeerJ">
        <title>Extensive microbial diversity within the chicken gut microbiome revealed by metagenomics and culture.</title>
        <authorList>
            <person name="Gilroy R."/>
            <person name="Ravi A."/>
            <person name="Getino M."/>
            <person name="Pursley I."/>
            <person name="Horton D.L."/>
            <person name="Alikhan N.F."/>
            <person name="Baker D."/>
            <person name="Gharbi K."/>
            <person name="Hall N."/>
            <person name="Watson M."/>
            <person name="Adriaenssens E.M."/>
            <person name="Foster-Nyarko E."/>
            <person name="Jarju S."/>
            <person name="Secka A."/>
            <person name="Antonio M."/>
            <person name="Oren A."/>
            <person name="Chaudhuri R.R."/>
            <person name="La Ragione R."/>
            <person name="Hildebrand F."/>
            <person name="Pallen M.J."/>
        </authorList>
    </citation>
    <scope>NUCLEOTIDE SEQUENCE</scope>
    <source>
        <strain evidence="4">ChiSjej4B22-8148</strain>
    </source>
</reference>
<dbReference type="InterPro" id="IPR027381">
    <property type="entry name" value="LytR/CpsA/Psr_C"/>
</dbReference>
<evidence type="ECO:0000256" key="2">
    <source>
        <dbReference type="SAM" id="Phobius"/>
    </source>
</evidence>
<feature type="compositionally biased region" description="Low complexity" evidence="1">
    <location>
        <begin position="69"/>
        <end position="83"/>
    </location>
</feature>
<evidence type="ECO:0000256" key="1">
    <source>
        <dbReference type="SAM" id="MobiDB-lite"/>
    </source>
</evidence>
<feature type="transmembrane region" description="Helical" evidence="2">
    <location>
        <begin position="15"/>
        <end position="34"/>
    </location>
</feature>
<feature type="domain" description="LytR/CpsA/Psr regulator C-terminal" evidence="3">
    <location>
        <begin position="132"/>
        <end position="185"/>
    </location>
</feature>
<name>A0A9D1D999_9FIRM</name>
<dbReference type="Proteomes" id="UP000886757">
    <property type="component" value="Unassembled WGS sequence"/>
</dbReference>
<dbReference type="EMBL" id="DVGK01000057">
    <property type="protein sequence ID" value="HIR13227.1"/>
    <property type="molecule type" value="Genomic_DNA"/>
</dbReference>
<protein>
    <submittedName>
        <fullName evidence="4">LytR C-terminal domain-containing protein</fullName>
    </submittedName>
</protein>
<organism evidence="4 5">
    <name type="scientific">Candidatus Choladousia intestinavium</name>
    <dbReference type="NCBI Taxonomy" id="2840727"/>
    <lineage>
        <taxon>Bacteria</taxon>
        <taxon>Bacillati</taxon>
        <taxon>Bacillota</taxon>
        <taxon>Clostridia</taxon>
        <taxon>Lachnospirales</taxon>
        <taxon>Lachnospiraceae</taxon>
        <taxon>Lachnospiraceae incertae sedis</taxon>
        <taxon>Candidatus Choladousia</taxon>
    </lineage>
</organism>
<dbReference type="Pfam" id="PF13399">
    <property type="entry name" value="LytR_C"/>
    <property type="match status" value="1"/>
</dbReference>
<evidence type="ECO:0000313" key="4">
    <source>
        <dbReference type="EMBL" id="HIR13227.1"/>
    </source>
</evidence>
<dbReference type="AlphaFoldDB" id="A0A9D1D999"/>
<evidence type="ECO:0000259" key="3">
    <source>
        <dbReference type="Pfam" id="PF13399"/>
    </source>
</evidence>
<evidence type="ECO:0000313" key="5">
    <source>
        <dbReference type="Proteomes" id="UP000886757"/>
    </source>
</evidence>
<keyword evidence="2" id="KW-0472">Membrane</keyword>
<keyword evidence="2" id="KW-1133">Transmembrane helix</keyword>
<feature type="compositionally biased region" description="Basic and acidic residues" evidence="1">
    <location>
        <begin position="56"/>
        <end position="65"/>
    </location>
</feature>
<gene>
    <name evidence="4" type="ORF">IAB31_04810</name>
</gene>
<accession>A0A9D1D999</accession>
<comment type="caution">
    <text evidence="4">The sequence shown here is derived from an EMBL/GenBank/DDBJ whole genome shotgun (WGS) entry which is preliminary data.</text>
</comment>
<dbReference type="Gene3D" id="3.30.70.2390">
    <property type="match status" value="1"/>
</dbReference>
<sequence length="232" mass="25878">MAKNDFGQRKNPLKMVIYIAAVILLLVCILLMVFRTRSKQRDYESEIAQLSQGETEYVRPERTTEAETETGSEASGDSAAASEETQEQDASDEASEETQEESQEDSQETESSEEDGAEESETESESEEIQADLRILVLNGTGVEGVAGYWESQLEADGYEDVISASYAEQAEDETVIYTQERQQALPFQDYFTESRIRIGEITEGILMSDGEEEPEDVDIYIVVGNTDARSE</sequence>
<keyword evidence="2" id="KW-0812">Transmembrane</keyword>